<evidence type="ECO:0000313" key="2">
    <source>
        <dbReference type="EMBL" id="KAJ7018470.1"/>
    </source>
</evidence>
<feature type="compositionally biased region" description="Basic residues" evidence="1">
    <location>
        <begin position="136"/>
        <end position="154"/>
    </location>
</feature>
<feature type="region of interest" description="Disordered" evidence="1">
    <location>
        <begin position="71"/>
        <end position="285"/>
    </location>
</feature>
<dbReference type="EMBL" id="JARJCM010000339">
    <property type="protein sequence ID" value="KAJ7018470.1"/>
    <property type="molecule type" value="Genomic_DNA"/>
</dbReference>
<sequence>MSSWHTPAPVHRSERRPESMQSPMYPARPQREHETRRETSRTSTPAAAATISSTLCRLLTSTRSPSRARLALHPSKDLHPTHVLPVPGRPEPQPPQHNASSSRAPAPRLDSTRGPCALAHTPDARAACIHPTSNQHHPRHHTRPPLITTHHRTPRLSADSRSRHNISTSVSKDTRALHAPRRPVQHTPSPAGAAPAADPSKNARAIKPVKSTSYTSPPPVPGTQTRGSRRKQTRRAAPRTHTPRRTHDTTRAAPASHLARSTSGERPYTPHTPATHLHHASHKKLVPSAELRTLRSVLHAALPVRARRPLSSPSPPSSSLKHTANDAHVPNTQHLPATPGANGGTSRCLKLDAENTKICKQNHECCAWNKSRQATRAATGPPRASRGAAYPARDRVLLGRETWGLARMPVPSHARRAVRGTVYHPPLPTFALRPHTLRASSCIQQSAALVCSSVPVAATPELGYGGAIPDAPPCTRCTLFVRRNGLRSPSTLREEAAAEACARACDT</sequence>
<feature type="compositionally biased region" description="Low complexity" evidence="1">
    <location>
        <begin position="41"/>
        <end position="50"/>
    </location>
</feature>
<feature type="compositionally biased region" description="Basic and acidic residues" evidence="1">
    <location>
        <begin position="29"/>
        <end position="40"/>
    </location>
</feature>
<feature type="region of interest" description="Disordered" evidence="1">
    <location>
        <begin position="305"/>
        <end position="344"/>
    </location>
</feature>
<comment type="caution">
    <text evidence="2">The sequence shown here is derived from an EMBL/GenBank/DDBJ whole genome shotgun (WGS) entry which is preliminary data.</text>
</comment>
<dbReference type="Proteomes" id="UP001218188">
    <property type="component" value="Unassembled WGS sequence"/>
</dbReference>
<name>A0AAD6WMY1_9AGAR</name>
<protein>
    <submittedName>
        <fullName evidence="2">Uncharacterized protein</fullName>
    </submittedName>
</protein>
<keyword evidence="3" id="KW-1185">Reference proteome</keyword>
<dbReference type="AlphaFoldDB" id="A0AAD6WMY1"/>
<feature type="compositionally biased region" description="Basic residues" evidence="1">
    <location>
        <begin position="227"/>
        <end position="244"/>
    </location>
</feature>
<evidence type="ECO:0000313" key="3">
    <source>
        <dbReference type="Proteomes" id="UP001218188"/>
    </source>
</evidence>
<feature type="compositionally biased region" description="Low complexity" evidence="1">
    <location>
        <begin position="188"/>
        <end position="205"/>
    </location>
</feature>
<evidence type="ECO:0000256" key="1">
    <source>
        <dbReference type="SAM" id="MobiDB-lite"/>
    </source>
</evidence>
<proteinExistence type="predicted"/>
<gene>
    <name evidence="2" type="ORF">C8F04DRAFT_1404948</name>
</gene>
<organism evidence="2 3">
    <name type="scientific">Mycena alexandri</name>
    <dbReference type="NCBI Taxonomy" id="1745969"/>
    <lineage>
        <taxon>Eukaryota</taxon>
        <taxon>Fungi</taxon>
        <taxon>Dikarya</taxon>
        <taxon>Basidiomycota</taxon>
        <taxon>Agaricomycotina</taxon>
        <taxon>Agaricomycetes</taxon>
        <taxon>Agaricomycetidae</taxon>
        <taxon>Agaricales</taxon>
        <taxon>Marasmiineae</taxon>
        <taxon>Mycenaceae</taxon>
        <taxon>Mycena</taxon>
    </lineage>
</organism>
<feature type="region of interest" description="Disordered" evidence="1">
    <location>
        <begin position="1"/>
        <end position="50"/>
    </location>
</feature>
<reference evidence="2" key="1">
    <citation type="submission" date="2023-03" db="EMBL/GenBank/DDBJ databases">
        <title>Massive genome expansion in bonnet fungi (Mycena s.s.) driven by repeated elements and novel gene families across ecological guilds.</title>
        <authorList>
            <consortium name="Lawrence Berkeley National Laboratory"/>
            <person name="Harder C.B."/>
            <person name="Miyauchi S."/>
            <person name="Viragh M."/>
            <person name="Kuo A."/>
            <person name="Thoen E."/>
            <person name="Andreopoulos B."/>
            <person name="Lu D."/>
            <person name="Skrede I."/>
            <person name="Drula E."/>
            <person name="Henrissat B."/>
            <person name="Morin E."/>
            <person name="Kohler A."/>
            <person name="Barry K."/>
            <person name="LaButti K."/>
            <person name="Morin E."/>
            <person name="Salamov A."/>
            <person name="Lipzen A."/>
            <person name="Mereny Z."/>
            <person name="Hegedus B."/>
            <person name="Baldrian P."/>
            <person name="Stursova M."/>
            <person name="Weitz H."/>
            <person name="Taylor A."/>
            <person name="Grigoriev I.V."/>
            <person name="Nagy L.G."/>
            <person name="Martin F."/>
            <person name="Kauserud H."/>
        </authorList>
    </citation>
    <scope>NUCLEOTIDE SEQUENCE</scope>
    <source>
        <strain evidence="2">CBHHK200</strain>
    </source>
</reference>
<feature type="compositionally biased region" description="Basic residues" evidence="1">
    <location>
        <begin position="276"/>
        <end position="285"/>
    </location>
</feature>
<accession>A0AAD6WMY1</accession>